<keyword evidence="1" id="KW-0732">Signal</keyword>
<organism evidence="2 3">
    <name type="scientific">Glomus cerebriforme</name>
    <dbReference type="NCBI Taxonomy" id="658196"/>
    <lineage>
        <taxon>Eukaryota</taxon>
        <taxon>Fungi</taxon>
        <taxon>Fungi incertae sedis</taxon>
        <taxon>Mucoromycota</taxon>
        <taxon>Glomeromycotina</taxon>
        <taxon>Glomeromycetes</taxon>
        <taxon>Glomerales</taxon>
        <taxon>Glomeraceae</taxon>
        <taxon>Glomus</taxon>
    </lineage>
</organism>
<keyword evidence="3" id="KW-1185">Reference proteome</keyword>
<evidence type="ECO:0000256" key="1">
    <source>
        <dbReference type="SAM" id="SignalP"/>
    </source>
</evidence>
<feature type="signal peptide" evidence="1">
    <location>
        <begin position="1"/>
        <end position="24"/>
    </location>
</feature>
<accession>A0A397SBV5</accession>
<feature type="chain" id="PRO_5017215602" description="Transmembrane protein" evidence="1">
    <location>
        <begin position="25"/>
        <end position="126"/>
    </location>
</feature>
<gene>
    <name evidence="2" type="ORF">C1645_787336</name>
</gene>
<protein>
    <recommendedName>
        <fullName evidence="4">Transmembrane protein</fullName>
    </recommendedName>
</protein>
<evidence type="ECO:0008006" key="4">
    <source>
        <dbReference type="Google" id="ProtNLM"/>
    </source>
</evidence>
<evidence type="ECO:0000313" key="3">
    <source>
        <dbReference type="Proteomes" id="UP000265703"/>
    </source>
</evidence>
<comment type="caution">
    <text evidence="2">The sequence shown here is derived from an EMBL/GenBank/DDBJ whole genome shotgun (WGS) entry which is preliminary data.</text>
</comment>
<dbReference type="AlphaFoldDB" id="A0A397SBV5"/>
<dbReference type="OrthoDB" id="10546796at2759"/>
<dbReference type="EMBL" id="QKYT01000611">
    <property type="protein sequence ID" value="RIA82972.1"/>
    <property type="molecule type" value="Genomic_DNA"/>
</dbReference>
<proteinExistence type="predicted"/>
<dbReference type="Proteomes" id="UP000265703">
    <property type="component" value="Unassembled WGS sequence"/>
</dbReference>
<evidence type="ECO:0000313" key="2">
    <source>
        <dbReference type="EMBL" id="RIA82972.1"/>
    </source>
</evidence>
<sequence length="126" mass="14433">MAHNTLFIFILLSILSFLTVIVLATDTNVPFESEVAPSNESIDEFTTDAHSKQGFVEGSTHLPDHDSICFSPTEEIIFEKDFENPQMEIPQPIFDFHTCICNCFKYSRNCEEFKNCIRRCIGNWAC</sequence>
<reference evidence="2 3" key="1">
    <citation type="submission" date="2018-06" db="EMBL/GenBank/DDBJ databases">
        <title>Comparative genomics reveals the genomic features of Rhizophagus irregularis, R. cerebriforme, R. diaphanum and Gigaspora rosea, and their symbiotic lifestyle signature.</title>
        <authorList>
            <person name="Morin E."/>
            <person name="San Clemente H."/>
            <person name="Chen E.C.H."/>
            <person name="De La Providencia I."/>
            <person name="Hainaut M."/>
            <person name="Kuo A."/>
            <person name="Kohler A."/>
            <person name="Murat C."/>
            <person name="Tang N."/>
            <person name="Roy S."/>
            <person name="Loubradou J."/>
            <person name="Henrissat B."/>
            <person name="Grigoriev I.V."/>
            <person name="Corradi N."/>
            <person name="Roux C."/>
            <person name="Martin F.M."/>
        </authorList>
    </citation>
    <scope>NUCLEOTIDE SEQUENCE [LARGE SCALE GENOMIC DNA]</scope>
    <source>
        <strain evidence="2 3">DAOM 227022</strain>
    </source>
</reference>
<name>A0A397SBV5_9GLOM</name>